<evidence type="ECO:0008006" key="5">
    <source>
        <dbReference type="Google" id="ProtNLM"/>
    </source>
</evidence>
<dbReference type="Proteomes" id="UP000266260">
    <property type="component" value="Unassembled WGS sequence"/>
</dbReference>
<evidence type="ECO:0000313" key="2">
    <source>
        <dbReference type="EMBL" id="RIE11198.1"/>
    </source>
</evidence>
<dbReference type="EMBL" id="QXIT01000027">
    <property type="protein sequence ID" value="RIE10391.1"/>
    <property type="molecule type" value="Genomic_DNA"/>
</dbReference>
<evidence type="ECO:0000313" key="1">
    <source>
        <dbReference type="EMBL" id="RIE10391.1"/>
    </source>
</evidence>
<proteinExistence type="predicted"/>
<accession>A0A398DGX1</accession>
<accession>A0A398DFX0</accession>
<name>A0A398DFX0_9BACT</name>
<dbReference type="RefSeq" id="WP_119119889.1">
    <property type="nucleotide sequence ID" value="NZ_QXIT01000027.1"/>
</dbReference>
<dbReference type="Proteomes" id="UP000266489">
    <property type="component" value="Unassembled WGS sequence"/>
</dbReference>
<protein>
    <recommendedName>
        <fullName evidence="5">Transcriptional regulator</fullName>
    </recommendedName>
</protein>
<dbReference type="AlphaFoldDB" id="A0A398DFX0"/>
<dbReference type="EMBL" id="QXIU01000122">
    <property type="protein sequence ID" value="RIE11198.1"/>
    <property type="molecule type" value="Genomic_DNA"/>
</dbReference>
<reference evidence="3 4" key="1">
    <citation type="submission" date="2018-09" db="EMBL/GenBank/DDBJ databases">
        <title>Discovery and Ecogenomic Context for Candidatus Cryosericales, a Global Caldiserica Order Active in Thawing Permafrost.</title>
        <authorList>
            <person name="Martinez M.A."/>
            <person name="Woodcroft B.J."/>
            <person name="Ignacio Espinoza J.C."/>
            <person name="Zayed A."/>
            <person name="Singleton C.M."/>
            <person name="Boyd J."/>
            <person name="Li Y.-F."/>
            <person name="Purvine S."/>
            <person name="Maughan H."/>
            <person name="Hodgkins S.B."/>
            <person name="Anderson D."/>
            <person name="Sederholm M."/>
            <person name="Temperton B."/>
            <person name="Saleska S.R."/>
            <person name="Tyson G.W."/>
            <person name="Rich V.I."/>
        </authorList>
    </citation>
    <scope>NUCLEOTIDE SEQUENCE [LARGE SCALE GENOMIC DNA]</scope>
    <source>
        <strain evidence="2 4">SMC5</strain>
        <strain evidence="1 3">SMC6</strain>
    </source>
</reference>
<evidence type="ECO:0000313" key="4">
    <source>
        <dbReference type="Proteomes" id="UP000266489"/>
    </source>
</evidence>
<gene>
    <name evidence="2" type="ORF">SMC5_05235</name>
    <name evidence="1" type="ORF">SMC6_01265</name>
</gene>
<comment type="caution">
    <text evidence="2">The sequence shown here is derived from an EMBL/GenBank/DDBJ whole genome shotgun (WGS) entry which is preliminary data.</text>
</comment>
<sequence length="205" mass="23487">MLLDSMRRTIGTDAPFSIRDLALIDPGFRQPTLAEWNRKGEVRMLARGWYVFADVQVDLPLLFDVGCQAYPPAYVSLESALSWYELVPETVHAITLVGTRTTRTSVTDAATFVWQTVKPLRWFGYRVVEYGRGRRFLIAEAEKAILDYLYLHPGLHTTDDMMSVRLDEGGFAALDHDRLAQWALRFDHARLSRQVHVLEEAMRNA</sequence>
<keyword evidence="3" id="KW-1185">Reference proteome</keyword>
<organism evidence="2 4">
    <name type="scientific">Candidatus Cryosericum odellii</name>
    <dbReference type="NCBI Taxonomy" id="2290917"/>
    <lineage>
        <taxon>Bacteria</taxon>
        <taxon>Pseudomonadati</taxon>
        <taxon>Caldisericota/Cryosericota group</taxon>
        <taxon>Candidatus Cryosericota</taxon>
        <taxon>Candidatus Cryosericia</taxon>
        <taxon>Candidatus Cryosericales</taxon>
        <taxon>Candidatus Cryosericaceae</taxon>
        <taxon>Candidatus Cryosericum</taxon>
    </lineage>
</organism>
<evidence type="ECO:0000313" key="3">
    <source>
        <dbReference type="Proteomes" id="UP000266260"/>
    </source>
</evidence>
<dbReference type="OrthoDB" id="191172at2"/>